<feature type="region of interest" description="Disordered" evidence="6">
    <location>
        <begin position="1"/>
        <end position="50"/>
    </location>
</feature>
<dbReference type="GO" id="GO:0004252">
    <property type="term" value="F:serine-type endopeptidase activity"/>
    <property type="evidence" value="ECO:0007669"/>
    <property type="project" value="UniProtKB-UniRule"/>
</dbReference>
<dbReference type="CDD" id="cd06530">
    <property type="entry name" value="S26_SPase_I"/>
    <property type="match status" value="1"/>
</dbReference>
<evidence type="ECO:0000313" key="9">
    <source>
        <dbReference type="Proteomes" id="UP000674938"/>
    </source>
</evidence>
<sequence>MAVQRKRKKKRPSVRQSQIHDNNRDKSKRRIDEKQHRRKRRSSKKQALKTRAEYIRQEQRGKESRSISKKCLSFGYNLLFYGITLGILLMALMFSFSSNSNASILGYRFYTVMSNSMAPQANGPSGGFYAGDILIVRGMKGNQVKNGDIVTFAVGDGGSYLTHRVVEKRNELNGESGSYLITKGDANNTNDPPIEADRVFGKVLFAVPKVGAVLDFVRAEFWACLVTVVSLFGFFLVLKAYLFSSE</sequence>
<dbReference type="SUPFAM" id="SSF51306">
    <property type="entry name" value="LexA/Signal peptidase"/>
    <property type="match status" value="1"/>
</dbReference>
<dbReference type="RefSeq" id="WP_209530315.1">
    <property type="nucleotide sequence ID" value="NZ_JAEEGA010000012.1"/>
</dbReference>
<evidence type="ECO:0000256" key="6">
    <source>
        <dbReference type="SAM" id="MobiDB-lite"/>
    </source>
</evidence>
<dbReference type="NCBIfam" id="TIGR02228">
    <property type="entry name" value="sigpep_I_arch"/>
    <property type="match status" value="1"/>
</dbReference>
<keyword evidence="4 7" id="KW-0472">Membrane</keyword>
<dbReference type="InterPro" id="IPR001733">
    <property type="entry name" value="Peptidase_S26B"/>
</dbReference>
<evidence type="ECO:0000256" key="7">
    <source>
        <dbReference type="SAM" id="Phobius"/>
    </source>
</evidence>
<comment type="caution">
    <text evidence="8">The sequence shown here is derived from an EMBL/GenBank/DDBJ whole genome shotgun (WGS) entry which is preliminary data.</text>
</comment>
<accession>A0A940PH32</accession>
<organism evidence="8 9">
    <name type="scientific">Vagococcus allomyrinae</name>
    <dbReference type="NCBI Taxonomy" id="2794353"/>
    <lineage>
        <taxon>Bacteria</taxon>
        <taxon>Bacillati</taxon>
        <taxon>Bacillota</taxon>
        <taxon>Bacilli</taxon>
        <taxon>Lactobacillales</taxon>
        <taxon>Enterococcaceae</taxon>
        <taxon>Vagococcus</taxon>
    </lineage>
</organism>
<dbReference type="EC" id="3.4.21.89" evidence="5"/>
<dbReference type="GO" id="GO:0006465">
    <property type="term" value="P:signal peptide processing"/>
    <property type="evidence" value="ECO:0007669"/>
    <property type="project" value="UniProtKB-UniRule"/>
</dbReference>
<reference evidence="8" key="1">
    <citation type="submission" date="2020-12" db="EMBL/GenBank/DDBJ databases">
        <title>Vagococcus allomyrinae sp. nov. and Enterococcus lavae sp. nov., isolated from the larvae of Allomyrina dichotoma.</title>
        <authorList>
            <person name="Lee S.D."/>
        </authorList>
    </citation>
    <scope>NUCLEOTIDE SEQUENCE</scope>
    <source>
        <strain evidence="8">BWB3-3</strain>
    </source>
</reference>
<feature type="transmembrane region" description="Helical" evidence="7">
    <location>
        <begin position="74"/>
        <end position="96"/>
    </location>
</feature>
<keyword evidence="8" id="KW-0378">Hydrolase</keyword>
<dbReference type="GO" id="GO:0016020">
    <property type="term" value="C:membrane"/>
    <property type="evidence" value="ECO:0007669"/>
    <property type="project" value="UniProtKB-SubCell"/>
</dbReference>
<feature type="compositionally biased region" description="Basic residues" evidence="6">
    <location>
        <begin position="36"/>
        <end position="48"/>
    </location>
</feature>
<protein>
    <recommendedName>
        <fullName evidence="5">Signal peptidase I</fullName>
        <ecNumber evidence="5">3.4.21.89</ecNumber>
    </recommendedName>
</protein>
<keyword evidence="2 7" id="KW-0812">Transmembrane</keyword>
<dbReference type="Proteomes" id="UP000674938">
    <property type="component" value="Unassembled WGS sequence"/>
</dbReference>
<keyword evidence="3 7" id="KW-1133">Transmembrane helix</keyword>
<dbReference type="PANTHER" id="PTHR10806:SF6">
    <property type="entry name" value="SIGNAL PEPTIDASE COMPLEX CATALYTIC SUBUNIT SEC11"/>
    <property type="match status" value="1"/>
</dbReference>
<dbReference type="InterPro" id="IPR019533">
    <property type="entry name" value="Peptidase_S26"/>
</dbReference>
<dbReference type="PANTHER" id="PTHR10806">
    <property type="entry name" value="SIGNAL PEPTIDASE COMPLEX CATALYTIC SUBUNIT SEC11"/>
    <property type="match status" value="1"/>
</dbReference>
<evidence type="ECO:0000313" key="8">
    <source>
        <dbReference type="EMBL" id="MBP1042788.1"/>
    </source>
</evidence>
<evidence type="ECO:0000256" key="2">
    <source>
        <dbReference type="ARBA" id="ARBA00022692"/>
    </source>
</evidence>
<keyword evidence="9" id="KW-1185">Reference proteome</keyword>
<evidence type="ECO:0000256" key="5">
    <source>
        <dbReference type="NCBIfam" id="TIGR02228"/>
    </source>
</evidence>
<feature type="compositionally biased region" description="Basic and acidic residues" evidence="6">
    <location>
        <begin position="21"/>
        <end position="35"/>
    </location>
</feature>
<evidence type="ECO:0000256" key="1">
    <source>
        <dbReference type="ARBA" id="ARBA00004370"/>
    </source>
</evidence>
<name>A0A940PH32_9ENTE</name>
<evidence type="ECO:0000256" key="3">
    <source>
        <dbReference type="ARBA" id="ARBA00022989"/>
    </source>
</evidence>
<dbReference type="AlphaFoldDB" id="A0A940PH32"/>
<dbReference type="EMBL" id="JAEEGA010000012">
    <property type="protein sequence ID" value="MBP1042788.1"/>
    <property type="molecule type" value="Genomic_DNA"/>
</dbReference>
<feature type="transmembrane region" description="Helical" evidence="7">
    <location>
        <begin position="219"/>
        <end position="242"/>
    </location>
</feature>
<gene>
    <name evidence="8" type="ORF">I6N95_17355</name>
</gene>
<proteinExistence type="predicted"/>
<dbReference type="GO" id="GO:0009003">
    <property type="term" value="F:signal peptidase activity"/>
    <property type="evidence" value="ECO:0007669"/>
    <property type="project" value="UniProtKB-EC"/>
</dbReference>
<feature type="compositionally biased region" description="Basic residues" evidence="6">
    <location>
        <begin position="1"/>
        <end position="13"/>
    </location>
</feature>
<comment type="subcellular location">
    <subcellularLocation>
        <location evidence="1">Membrane</location>
    </subcellularLocation>
</comment>
<evidence type="ECO:0000256" key="4">
    <source>
        <dbReference type="ARBA" id="ARBA00023136"/>
    </source>
</evidence>
<dbReference type="InterPro" id="IPR036286">
    <property type="entry name" value="LexA/Signal_pep-like_sf"/>
</dbReference>